<proteinExistence type="predicted"/>
<gene>
    <name evidence="1" type="ORF">RRF57_009873</name>
</gene>
<sequence length="75" mass="7305">MIPFAPNPTAPITGAAAIIGTAAKAAPPPIAAVFPGLAAAHCAALVNAVGTAIFILIAARCEGVCDGIVKLELEV</sequence>
<accession>A0AAN7Z271</accession>
<dbReference type="Proteomes" id="UP001305414">
    <property type="component" value="Unassembled WGS sequence"/>
</dbReference>
<keyword evidence="2" id="KW-1185">Reference proteome</keyword>
<evidence type="ECO:0000313" key="2">
    <source>
        <dbReference type="Proteomes" id="UP001305414"/>
    </source>
</evidence>
<protein>
    <submittedName>
        <fullName evidence="1">Uncharacterized protein</fullName>
    </submittedName>
</protein>
<dbReference type="EMBL" id="JAWHQM010000038">
    <property type="protein sequence ID" value="KAK5634160.1"/>
    <property type="molecule type" value="Genomic_DNA"/>
</dbReference>
<evidence type="ECO:0000313" key="1">
    <source>
        <dbReference type="EMBL" id="KAK5634160.1"/>
    </source>
</evidence>
<dbReference type="AlphaFoldDB" id="A0AAN7Z271"/>
<organism evidence="1 2">
    <name type="scientific">Xylaria bambusicola</name>
    <dbReference type="NCBI Taxonomy" id="326684"/>
    <lineage>
        <taxon>Eukaryota</taxon>
        <taxon>Fungi</taxon>
        <taxon>Dikarya</taxon>
        <taxon>Ascomycota</taxon>
        <taxon>Pezizomycotina</taxon>
        <taxon>Sordariomycetes</taxon>
        <taxon>Xylariomycetidae</taxon>
        <taxon>Xylariales</taxon>
        <taxon>Xylariaceae</taxon>
        <taxon>Xylaria</taxon>
    </lineage>
</organism>
<comment type="caution">
    <text evidence="1">The sequence shown here is derived from an EMBL/GenBank/DDBJ whole genome shotgun (WGS) entry which is preliminary data.</text>
</comment>
<reference evidence="1 2" key="1">
    <citation type="submission" date="2023-10" db="EMBL/GenBank/DDBJ databases">
        <title>Draft genome sequence of Xylaria bambusicola isolate GMP-LS, the root and basal stem rot pathogen of sugarcane in Indonesia.</title>
        <authorList>
            <person name="Selvaraj P."/>
            <person name="Muralishankar V."/>
            <person name="Muruganantham S."/>
            <person name="Sp S."/>
            <person name="Haryani S."/>
            <person name="Lau K.J.X."/>
            <person name="Naqvi N.I."/>
        </authorList>
    </citation>
    <scope>NUCLEOTIDE SEQUENCE [LARGE SCALE GENOMIC DNA]</scope>
    <source>
        <strain evidence="1">GMP-LS</strain>
    </source>
</reference>
<name>A0AAN7Z271_9PEZI</name>